<name>A0ABQ9V7N4_SAGOE</name>
<gene>
    <name evidence="1" type="ORF">P7K49_014891</name>
</gene>
<protein>
    <submittedName>
        <fullName evidence="1">Uncharacterized protein</fullName>
    </submittedName>
</protein>
<keyword evidence="2" id="KW-1185">Reference proteome</keyword>
<comment type="caution">
    <text evidence="1">The sequence shown here is derived from an EMBL/GenBank/DDBJ whole genome shotgun (WGS) entry which is preliminary data.</text>
</comment>
<organism evidence="1 2">
    <name type="scientific">Saguinus oedipus</name>
    <name type="common">Cotton-top tamarin</name>
    <name type="synonym">Oedipomidas oedipus</name>
    <dbReference type="NCBI Taxonomy" id="9490"/>
    <lineage>
        <taxon>Eukaryota</taxon>
        <taxon>Metazoa</taxon>
        <taxon>Chordata</taxon>
        <taxon>Craniata</taxon>
        <taxon>Vertebrata</taxon>
        <taxon>Euteleostomi</taxon>
        <taxon>Mammalia</taxon>
        <taxon>Eutheria</taxon>
        <taxon>Euarchontoglires</taxon>
        <taxon>Primates</taxon>
        <taxon>Haplorrhini</taxon>
        <taxon>Platyrrhini</taxon>
        <taxon>Cebidae</taxon>
        <taxon>Callitrichinae</taxon>
        <taxon>Saguinus</taxon>
    </lineage>
</organism>
<dbReference type="Proteomes" id="UP001266305">
    <property type="component" value="Unassembled WGS sequence"/>
</dbReference>
<evidence type="ECO:0000313" key="1">
    <source>
        <dbReference type="EMBL" id="KAK2105377.1"/>
    </source>
</evidence>
<proteinExistence type="predicted"/>
<accession>A0ABQ9V7N4</accession>
<dbReference type="EMBL" id="JASSZA010000007">
    <property type="protein sequence ID" value="KAK2105377.1"/>
    <property type="molecule type" value="Genomic_DNA"/>
</dbReference>
<sequence>METQHHMQSLGNWSESTLETTQLVGKVGIQTDGPYMPAMQCHAVHRVSLKSNSTSAGFRETLAVPWEPQV</sequence>
<evidence type="ECO:0000313" key="2">
    <source>
        <dbReference type="Proteomes" id="UP001266305"/>
    </source>
</evidence>
<reference evidence="1 2" key="1">
    <citation type="submission" date="2023-05" db="EMBL/GenBank/DDBJ databases">
        <title>B98-5 Cell Line De Novo Hybrid Assembly: An Optical Mapping Approach.</title>
        <authorList>
            <person name="Kananen K."/>
            <person name="Auerbach J.A."/>
            <person name="Kautto E."/>
            <person name="Blachly J.S."/>
        </authorList>
    </citation>
    <scope>NUCLEOTIDE SEQUENCE [LARGE SCALE GENOMIC DNA]</scope>
    <source>
        <strain evidence="1">B95-8</strain>
        <tissue evidence="1">Cell line</tissue>
    </source>
</reference>